<feature type="transmembrane region" description="Helical" evidence="3">
    <location>
        <begin position="236"/>
        <end position="254"/>
    </location>
</feature>
<accession>A0A7X0IEJ3</accession>
<name>A0A7X0IEJ3_9ACTN</name>
<feature type="domain" description="EamA" evidence="4">
    <location>
        <begin position="176"/>
        <end position="306"/>
    </location>
</feature>
<organism evidence="5 6">
    <name type="scientific">Sphaerisporangium rubeum</name>
    <dbReference type="NCBI Taxonomy" id="321317"/>
    <lineage>
        <taxon>Bacteria</taxon>
        <taxon>Bacillati</taxon>
        <taxon>Actinomycetota</taxon>
        <taxon>Actinomycetes</taxon>
        <taxon>Streptosporangiales</taxon>
        <taxon>Streptosporangiaceae</taxon>
        <taxon>Sphaerisporangium</taxon>
    </lineage>
</organism>
<comment type="caution">
    <text evidence="5">The sequence shown here is derived from an EMBL/GenBank/DDBJ whole genome shotgun (WGS) entry which is preliminary data.</text>
</comment>
<comment type="similarity">
    <text evidence="1">Belongs to the EamA transporter family.</text>
</comment>
<keyword evidence="3" id="KW-0812">Transmembrane</keyword>
<feature type="transmembrane region" description="Helical" evidence="3">
    <location>
        <begin position="125"/>
        <end position="145"/>
    </location>
</feature>
<protein>
    <submittedName>
        <fullName evidence="5">Inner membrane transporter RhtA</fullName>
    </submittedName>
</protein>
<feature type="compositionally biased region" description="Low complexity" evidence="2">
    <location>
        <begin position="10"/>
        <end position="26"/>
    </location>
</feature>
<dbReference type="InterPro" id="IPR000620">
    <property type="entry name" value="EamA_dom"/>
</dbReference>
<dbReference type="EMBL" id="JACHIU010000001">
    <property type="protein sequence ID" value="MBB6473513.1"/>
    <property type="molecule type" value="Genomic_DNA"/>
</dbReference>
<evidence type="ECO:0000313" key="5">
    <source>
        <dbReference type="EMBL" id="MBB6473513.1"/>
    </source>
</evidence>
<feature type="transmembrane region" description="Helical" evidence="3">
    <location>
        <begin position="175"/>
        <end position="194"/>
    </location>
</feature>
<feature type="transmembrane region" description="Helical" evidence="3">
    <location>
        <begin position="152"/>
        <end position="169"/>
    </location>
</feature>
<evidence type="ECO:0000259" key="4">
    <source>
        <dbReference type="Pfam" id="PF00892"/>
    </source>
</evidence>
<feature type="region of interest" description="Disordered" evidence="2">
    <location>
        <begin position="1"/>
        <end position="26"/>
    </location>
</feature>
<dbReference type="SUPFAM" id="SSF103481">
    <property type="entry name" value="Multidrug resistance efflux transporter EmrE"/>
    <property type="match status" value="2"/>
</dbReference>
<dbReference type="Proteomes" id="UP000555564">
    <property type="component" value="Unassembled WGS sequence"/>
</dbReference>
<feature type="transmembrane region" description="Helical" evidence="3">
    <location>
        <begin position="292"/>
        <end position="309"/>
    </location>
</feature>
<keyword evidence="3" id="KW-0472">Membrane</keyword>
<reference evidence="5 6" key="1">
    <citation type="submission" date="2020-08" db="EMBL/GenBank/DDBJ databases">
        <title>Sequencing the genomes of 1000 actinobacteria strains.</title>
        <authorList>
            <person name="Klenk H.-P."/>
        </authorList>
    </citation>
    <scope>NUCLEOTIDE SEQUENCE [LARGE SCALE GENOMIC DNA]</scope>
    <source>
        <strain evidence="5 6">DSM 44936</strain>
    </source>
</reference>
<feature type="transmembrane region" description="Helical" evidence="3">
    <location>
        <begin position="101"/>
        <end position="119"/>
    </location>
</feature>
<evidence type="ECO:0000256" key="2">
    <source>
        <dbReference type="SAM" id="MobiDB-lite"/>
    </source>
</evidence>
<dbReference type="AlphaFoldDB" id="A0A7X0IEJ3"/>
<dbReference type="Pfam" id="PF00892">
    <property type="entry name" value="EamA"/>
    <property type="match status" value="1"/>
</dbReference>
<evidence type="ECO:0000256" key="3">
    <source>
        <dbReference type="SAM" id="Phobius"/>
    </source>
</evidence>
<dbReference type="InterPro" id="IPR037185">
    <property type="entry name" value="EmrE-like"/>
</dbReference>
<sequence>MTASSPPPSSQRSRSSQPSAAPRPRAWARPGAAARTALTAVPAPGLVLLGIVSVQVGAGLAKQLFAQFTPSAVVFLRIATGALILAVLARPRLRGLSRRDLGVVLTFGVTLGLMNLTFYEALARLPIGIAVTVEFLGPLGVAVATSRRRLDLLWVTLAGAGIALLAPWSGGSVDLLGLLFAALAGVCWAGYIILSATAGSRIPGTGGLTAAMLVATVVIAPFGVASGAEGLLSPHVLLIGVGVGLLSSVIPYTLELEALRRMPKRVFGILMSLEPAAAALVGLIVLHEFLTVWQWSAIACVVVASVGATRTQDPPPQDVVRPDGT</sequence>
<keyword evidence="3" id="KW-1133">Transmembrane helix</keyword>
<evidence type="ECO:0000256" key="1">
    <source>
        <dbReference type="ARBA" id="ARBA00007362"/>
    </source>
</evidence>
<keyword evidence="6" id="KW-1185">Reference proteome</keyword>
<gene>
    <name evidence="5" type="ORF">BJ992_002944</name>
</gene>
<dbReference type="RefSeq" id="WP_184981322.1">
    <property type="nucleotide sequence ID" value="NZ_BAAALO010000065.1"/>
</dbReference>
<dbReference type="GO" id="GO:0016020">
    <property type="term" value="C:membrane"/>
    <property type="evidence" value="ECO:0007669"/>
    <property type="project" value="InterPro"/>
</dbReference>
<evidence type="ECO:0000313" key="6">
    <source>
        <dbReference type="Proteomes" id="UP000555564"/>
    </source>
</evidence>
<proteinExistence type="inferred from homology"/>
<feature type="transmembrane region" description="Helical" evidence="3">
    <location>
        <begin position="206"/>
        <end position="224"/>
    </location>
</feature>
<feature type="transmembrane region" description="Helical" evidence="3">
    <location>
        <begin position="266"/>
        <end position="286"/>
    </location>
</feature>
<feature type="transmembrane region" description="Helical" evidence="3">
    <location>
        <begin position="68"/>
        <end position="89"/>
    </location>
</feature>
<feature type="transmembrane region" description="Helical" evidence="3">
    <location>
        <begin position="32"/>
        <end position="56"/>
    </location>
</feature>